<proteinExistence type="predicted"/>
<dbReference type="OrthoDB" id="6557277at2"/>
<organism evidence="1 2">
    <name type="scientific">Erwinia tasmaniensis (strain DSM 17950 / CFBP 7177 / CIP 109463 / NCPPB 4357 / Et1/99)</name>
    <dbReference type="NCBI Taxonomy" id="465817"/>
    <lineage>
        <taxon>Bacteria</taxon>
        <taxon>Pseudomonadati</taxon>
        <taxon>Pseudomonadota</taxon>
        <taxon>Gammaproteobacteria</taxon>
        <taxon>Enterobacterales</taxon>
        <taxon>Erwiniaceae</taxon>
        <taxon>Erwinia</taxon>
    </lineage>
</organism>
<accession>B2VAY5</accession>
<dbReference type="AlphaFoldDB" id="B2VAY5"/>
<protein>
    <submittedName>
        <fullName evidence="1">Uncharacterized protein</fullName>
    </submittedName>
</protein>
<sequence length="81" mass="9465">MKYISDDEYQKSLSVFTEILNADIDVYDSEDIKAIKKFEDALDLCLDYERQCYSQKLNESAISSYMASKPKRAAFRIKSIY</sequence>
<dbReference type="Proteomes" id="UP000001726">
    <property type="component" value="Plasmid pET49"/>
</dbReference>
<keyword evidence="1" id="KW-0614">Plasmid</keyword>
<gene>
    <name evidence="1" type="ordered locus">ETA_pET490320</name>
</gene>
<dbReference type="EMBL" id="CU468131">
    <property type="protein sequence ID" value="CAO94874.1"/>
    <property type="molecule type" value="Genomic_DNA"/>
</dbReference>
<evidence type="ECO:0000313" key="1">
    <source>
        <dbReference type="EMBL" id="CAO94874.1"/>
    </source>
</evidence>
<evidence type="ECO:0000313" key="2">
    <source>
        <dbReference type="Proteomes" id="UP000001726"/>
    </source>
</evidence>
<dbReference type="RefSeq" id="WP_012443231.1">
    <property type="nucleotide sequence ID" value="NC_010697.1"/>
</dbReference>
<geneLocation type="plasmid" evidence="1 2">
    <name>pET49</name>
</geneLocation>
<dbReference type="KEGG" id="eta:ETA_pET490320"/>
<reference evidence="1 2" key="1">
    <citation type="journal article" date="2008" name="Environ. Microbiol.">
        <title>The genome of Erwinia tasmaniensis strain Et1/99, a non-pathogenic bacterium in the genus Erwinia.</title>
        <authorList>
            <person name="Kube M."/>
            <person name="Migdoll A.M."/>
            <person name="Mueller I."/>
            <person name="Kuhl H."/>
            <person name="Beck A."/>
            <person name="Reinhardt R."/>
            <person name="Geider K."/>
        </authorList>
    </citation>
    <scope>NUCLEOTIDE SEQUENCE [LARGE SCALE GENOMIC DNA]</scope>
    <source>
        <strain evidence="2">DSM 17950 / CFBP 7177 / CIP 109463 / NCPPB 4357 / Et1/99</strain>
        <plasmid evidence="2">pET49</plasmid>
    </source>
</reference>
<name>B2VAY5_ERWT9</name>
<dbReference type="HOGENOM" id="CLU_2450066_0_0_6"/>
<keyword evidence="2" id="KW-1185">Reference proteome</keyword>